<dbReference type="EMBL" id="JARGYT010000001">
    <property type="protein sequence ID" value="MDZ5761647.1"/>
    <property type="molecule type" value="Genomic_DNA"/>
</dbReference>
<gene>
    <name evidence="1" type="ORF">Cyrtocomes_00002</name>
</gene>
<evidence type="ECO:0000313" key="2">
    <source>
        <dbReference type="Proteomes" id="UP001293791"/>
    </source>
</evidence>
<organism evidence="1 2">
    <name type="scientific">Candidatus Cyrtobacter comes</name>
    <dbReference type="NCBI Taxonomy" id="675776"/>
    <lineage>
        <taxon>Bacteria</taxon>
        <taxon>Pseudomonadati</taxon>
        <taxon>Pseudomonadota</taxon>
        <taxon>Alphaproteobacteria</taxon>
        <taxon>Rickettsiales</taxon>
        <taxon>Candidatus Midichloriaceae</taxon>
        <taxon>Candidatus Cyrtobacter</taxon>
    </lineage>
</organism>
<dbReference type="RefSeq" id="WP_322497163.1">
    <property type="nucleotide sequence ID" value="NZ_JARGYT010000001.1"/>
</dbReference>
<comment type="caution">
    <text evidence="1">The sequence shown here is derived from an EMBL/GenBank/DDBJ whole genome shotgun (WGS) entry which is preliminary data.</text>
</comment>
<dbReference type="Proteomes" id="UP001293791">
    <property type="component" value="Unassembled WGS sequence"/>
</dbReference>
<evidence type="ECO:0000313" key="1">
    <source>
        <dbReference type="EMBL" id="MDZ5761647.1"/>
    </source>
</evidence>
<accession>A0ABU5L6G7</accession>
<reference evidence="1 2" key="1">
    <citation type="submission" date="2023-02" db="EMBL/GenBank/DDBJ databases">
        <title>Host association and intracellularity evolved multiple times independently in the Rickettsiales.</title>
        <authorList>
            <person name="Castelli M."/>
            <person name="Nardi T."/>
            <person name="Gammuto L."/>
            <person name="Bellinzona G."/>
            <person name="Sabaneyeva E."/>
            <person name="Potekhin A."/>
            <person name="Serra V."/>
            <person name="Petroni G."/>
            <person name="Sassera D."/>
        </authorList>
    </citation>
    <scope>NUCLEOTIDE SEQUENCE [LARGE SCALE GENOMIC DNA]</scope>
    <source>
        <strain evidence="1 2">BOD18</strain>
    </source>
</reference>
<keyword evidence="2" id="KW-1185">Reference proteome</keyword>
<protein>
    <submittedName>
        <fullName evidence="1">Uncharacterized protein</fullName>
    </submittedName>
</protein>
<sequence length="103" mass="11995">MILKYIILGTLSYRNFYTLNGISLCEIYGDSDLKEFLNYDFNTKYKLHDKVYLVYTDDGKHELEADSALELIKIMKEGMNVRAIAKRSYAQPVIKESNWLTKG</sequence>
<proteinExistence type="predicted"/>
<name>A0ABU5L6G7_9RICK</name>